<dbReference type="RefSeq" id="WP_150089842.1">
    <property type="nucleotide sequence ID" value="NZ_VWSF01000013.1"/>
</dbReference>
<proteinExistence type="predicted"/>
<dbReference type="InterPro" id="IPR036942">
    <property type="entry name" value="Beta-barrel_TonB_sf"/>
</dbReference>
<keyword evidence="8" id="KW-1185">Reference proteome</keyword>
<comment type="subcellular location">
    <subcellularLocation>
        <location evidence="1">Cell outer membrane</location>
    </subcellularLocation>
</comment>
<feature type="chain" id="PRO_5024407685" evidence="5">
    <location>
        <begin position="25"/>
        <end position="818"/>
    </location>
</feature>
<dbReference type="Gene3D" id="2.170.130.10">
    <property type="entry name" value="TonB-dependent receptor, plug domain"/>
    <property type="match status" value="1"/>
</dbReference>
<dbReference type="GO" id="GO:0009279">
    <property type="term" value="C:cell outer membrane"/>
    <property type="evidence" value="ECO:0007669"/>
    <property type="project" value="UniProtKB-SubCell"/>
</dbReference>
<dbReference type="Proteomes" id="UP000323426">
    <property type="component" value="Unassembled WGS sequence"/>
</dbReference>
<dbReference type="AlphaFoldDB" id="A0A5M6DBP1"/>
<dbReference type="InterPro" id="IPR041700">
    <property type="entry name" value="OMP_b-brl_3"/>
</dbReference>
<evidence type="ECO:0000259" key="6">
    <source>
        <dbReference type="Pfam" id="PF14905"/>
    </source>
</evidence>
<keyword evidence="2" id="KW-0472">Membrane</keyword>
<evidence type="ECO:0000313" key="8">
    <source>
        <dbReference type="Proteomes" id="UP000323426"/>
    </source>
</evidence>
<sequence length="818" mass="93148">MKNSTLLPFTLLLNLLLVASSAFGQVNVTGKIQESKGAPFPFANVLLLSAHDSVMVKGMLTNELGTYHFENIKPGQYLVAATMVGYVKTYSQPFNLNNVANTHQVKTLILAEGNKELKQVEVVAQKPLFEQHLDRLVVNVQSSITSAGATALDVLERSPGIMVNRQSNSLSISGKSGVVVMINGKQSRVPIATIIQMLSGMNAGNIDKVEIITTPPAQYDAEGNAGIINLVLKKNEDYGTNGSYSLTMGYGWYEKPAATFNLTHRTQKLNLYTDYSFSRNHGWNRIETVRQATFQGIITQTNTLNRRQFIRHNHTARLGFDYNITARTTLGGLVSGFTDKFDLTPVDEKGYSETYRSNVLESTVNTTHQEINLWRHLMGNLNLTHKLTDKQELSVDMDYLYYHDHNPHRYFNTYRYTNPLETEEEEIDMKKTTPIRLWVSKADYRNNLGENTKLEVGAKATISQLENKVAVRNLIEEVWQPNTEFSQHIKMIENIGAAYVNFNSQLPHQIKLQTGLRYEYTHTNLTTISNQPIVERRYGNLFPSIFASRDLTKKSSIQVSYSRRITRPTYNNLAPFVYFIDPNTFLSGNTNLRATITDALQTTYRFRENMLLTLGYSYDKTPIIDWQVHLDPATNKQFARAENLKNSRNFSLNFSVPFSPAPWWQVQSNIMGVYIKNLGYYNEKEIALKSGYASINLNQTFRLPNNFTAELTGFYLSRAPFGISYTKAMGMVNAGLQKKLKQDKGTLRLSVDDIFWTMRFRFITDQPALNVYSYFDGTFSDPRVVRLTYSRNFGNQKMKAATRRQTSSEEERRRANTN</sequence>
<evidence type="ECO:0000256" key="5">
    <source>
        <dbReference type="SAM" id="SignalP"/>
    </source>
</evidence>
<feature type="signal peptide" evidence="5">
    <location>
        <begin position="1"/>
        <end position="24"/>
    </location>
</feature>
<dbReference type="InterPro" id="IPR037066">
    <property type="entry name" value="Plug_dom_sf"/>
</dbReference>
<dbReference type="SUPFAM" id="SSF49464">
    <property type="entry name" value="Carboxypeptidase regulatory domain-like"/>
    <property type="match status" value="1"/>
</dbReference>
<dbReference type="PANTHER" id="PTHR40980">
    <property type="entry name" value="PLUG DOMAIN-CONTAINING PROTEIN"/>
    <property type="match status" value="1"/>
</dbReference>
<evidence type="ECO:0000256" key="1">
    <source>
        <dbReference type="ARBA" id="ARBA00004442"/>
    </source>
</evidence>
<dbReference type="Pfam" id="PF14905">
    <property type="entry name" value="OMP_b-brl_3"/>
    <property type="match status" value="1"/>
</dbReference>
<dbReference type="EMBL" id="VWSF01000013">
    <property type="protein sequence ID" value="KAA5543479.1"/>
    <property type="molecule type" value="Genomic_DNA"/>
</dbReference>
<evidence type="ECO:0000256" key="2">
    <source>
        <dbReference type="ARBA" id="ARBA00023136"/>
    </source>
</evidence>
<feature type="region of interest" description="Disordered" evidence="4">
    <location>
        <begin position="796"/>
        <end position="818"/>
    </location>
</feature>
<evidence type="ECO:0000256" key="3">
    <source>
        <dbReference type="ARBA" id="ARBA00023237"/>
    </source>
</evidence>
<protein>
    <submittedName>
        <fullName evidence="7">Outer membrane beta-barrel protein</fullName>
    </submittedName>
</protein>
<dbReference type="PANTHER" id="PTHR40980:SF4">
    <property type="entry name" value="TONB-DEPENDENT RECEPTOR-LIKE BETA-BARREL DOMAIN-CONTAINING PROTEIN"/>
    <property type="match status" value="1"/>
</dbReference>
<organism evidence="7 8">
    <name type="scientific">Adhaeribacter rhizoryzae</name>
    <dbReference type="NCBI Taxonomy" id="2607907"/>
    <lineage>
        <taxon>Bacteria</taxon>
        <taxon>Pseudomonadati</taxon>
        <taxon>Bacteroidota</taxon>
        <taxon>Cytophagia</taxon>
        <taxon>Cytophagales</taxon>
        <taxon>Hymenobacteraceae</taxon>
        <taxon>Adhaeribacter</taxon>
    </lineage>
</organism>
<comment type="caution">
    <text evidence="7">The sequence shown here is derived from an EMBL/GenBank/DDBJ whole genome shotgun (WGS) entry which is preliminary data.</text>
</comment>
<dbReference type="Pfam" id="PF13620">
    <property type="entry name" value="CarboxypepD_reg"/>
    <property type="match status" value="1"/>
</dbReference>
<reference evidence="7 8" key="1">
    <citation type="submission" date="2019-09" db="EMBL/GenBank/DDBJ databases">
        <title>Genome sequence and assembly of Adhaeribacter sp.</title>
        <authorList>
            <person name="Chhetri G."/>
        </authorList>
    </citation>
    <scope>NUCLEOTIDE SEQUENCE [LARGE SCALE GENOMIC DNA]</scope>
    <source>
        <strain evidence="7 8">DK36</strain>
    </source>
</reference>
<accession>A0A5M6DBP1</accession>
<feature type="domain" description="Outer membrane protein beta-barrel" evidence="6">
    <location>
        <begin position="388"/>
        <end position="774"/>
    </location>
</feature>
<dbReference type="Gene3D" id="2.40.170.20">
    <property type="entry name" value="TonB-dependent receptor, beta-barrel domain"/>
    <property type="match status" value="1"/>
</dbReference>
<name>A0A5M6DBP1_9BACT</name>
<keyword evidence="5" id="KW-0732">Signal</keyword>
<dbReference type="InterPro" id="IPR008969">
    <property type="entry name" value="CarboxyPept-like_regulatory"/>
</dbReference>
<evidence type="ECO:0000256" key="4">
    <source>
        <dbReference type="SAM" id="MobiDB-lite"/>
    </source>
</evidence>
<gene>
    <name evidence="7" type="ORF">F0145_16300</name>
</gene>
<dbReference type="SUPFAM" id="SSF56935">
    <property type="entry name" value="Porins"/>
    <property type="match status" value="1"/>
</dbReference>
<feature type="compositionally biased region" description="Basic and acidic residues" evidence="4">
    <location>
        <begin position="806"/>
        <end position="818"/>
    </location>
</feature>
<keyword evidence="3" id="KW-0998">Cell outer membrane</keyword>
<dbReference type="Gene3D" id="2.60.40.1120">
    <property type="entry name" value="Carboxypeptidase-like, regulatory domain"/>
    <property type="match status" value="1"/>
</dbReference>
<evidence type="ECO:0000313" key="7">
    <source>
        <dbReference type="EMBL" id="KAA5543479.1"/>
    </source>
</evidence>